<organism evidence="3 4">
    <name type="scientific">Denticeps clupeoides</name>
    <name type="common">denticle herring</name>
    <dbReference type="NCBI Taxonomy" id="299321"/>
    <lineage>
        <taxon>Eukaryota</taxon>
        <taxon>Metazoa</taxon>
        <taxon>Chordata</taxon>
        <taxon>Craniata</taxon>
        <taxon>Vertebrata</taxon>
        <taxon>Euteleostomi</taxon>
        <taxon>Actinopterygii</taxon>
        <taxon>Neopterygii</taxon>
        <taxon>Teleostei</taxon>
        <taxon>Clupei</taxon>
        <taxon>Clupeiformes</taxon>
        <taxon>Denticipitoidei</taxon>
        <taxon>Denticipitidae</taxon>
        <taxon>Denticeps</taxon>
    </lineage>
</organism>
<feature type="region of interest" description="Disordered" evidence="2">
    <location>
        <begin position="35"/>
        <end position="90"/>
    </location>
</feature>
<evidence type="ECO:0000256" key="1">
    <source>
        <dbReference type="SAM" id="Coils"/>
    </source>
</evidence>
<dbReference type="PANTHER" id="PTHR28375:SF1">
    <property type="entry name" value="PROTEIN HINDERIN"/>
    <property type="match status" value="1"/>
</dbReference>
<feature type="compositionally biased region" description="Polar residues" evidence="2">
    <location>
        <begin position="512"/>
        <end position="525"/>
    </location>
</feature>
<dbReference type="CTD" id="57536"/>
<feature type="compositionally biased region" description="Polar residues" evidence="2">
    <location>
        <begin position="62"/>
        <end position="71"/>
    </location>
</feature>
<reference evidence="3 4" key="1">
    <citation type="submission" date="2020-06" db="EMBL/GenBank/DDBJ databases">
        <authorList>
            <consortium name="Wellcome Sanger Institute Data Sharing"/>
        </authorList>
    </citation>
    <scope>NUCLEOTIDE SEQUENCE [LARGE SCALE GENOMIC DNA]</scope>
</reference>
<feature type="coiled-coil region" evidence="1">
    <location>
        <begin position="125"/>
        <end position="177"/>
    </location>
</feature>
<evidence type="ECO:0000313" key="3">
    <source>
        <dbReference type="Ensembl" id="ENSDCDP00010007352.1"/>
    </source>
</evidence>
<reference evidence="3" key="2">
    <citation type="submission" date="2025-08" db="UniProtKB">
        <authorList>
            <consortium name="Ensembl"/>
        </authorList>
    </citation>
    <scope>IDENTIFICATION</scope>
</reference>
<feature type="region of interest" description="Disordered" evidence="2">
    <location>
        <begin position="363"/>
        <end position="408"/>
    </location>
</feature>
<reference evidence="3" key="3">
    <citation type="submission" date="2025-09" db="UniProtKB">
        <authorList>
            <consortium name="Ensembl"/>
        </authorList>
    </citation>
    <scope>IDENTIFICATION</scope>
</reference>
<dbReference type="InterPro" id="IPR032736">
    <property type="entry name" value="Hinderin"/>
</dbReference>
<name>A0AAY4AEK3_9TELE</name>
<feature type="compositionally biased region" description="Polar residues" evidence="2">
    <location>
        <begin position="296"/>
        <end position="306"/>
    </location>
</feature>
<dbReference type="Ensembl" id="ENSDCDT00010007666.1">
    <property type="protein sequence ID" value="ENSDCDP00010007352.1"/>
    <property type="gene ID" value="ENSDCDG00010003238.1"/>
</dbReference>
<dbReference type="RefSeq" id="XP_028830581.1">
    <property type="nucleotide sequence ID" value="XM_028974748.1"/>
</dbReference>
<keyword evidence="1" id="KW-0175">Coiled coil</keyword>
<feature type="compositionally biased region" description="Low complexity" evidence="2">
    <location>
        <begin position="364"/>
        <end position="373"/>
    </location>
</feature>
<dbReference type="PANTHER" id="PTHR28375">
    <property type="entry name" value="PROTEIN HINDERIN"/>
    <property type="match status" value="1"/>
</dbReference>
<feature type="region of interest" description="Disordered" evidence="2">
    <location>
        <begin position="199"/>
        <end position="225"/>
    </location>
</feature>
<evidence type="ECO:0000313" key="4">
    <source>
        <dbReference type="Proteomes" id="UP000694580"/>
    </source>
</evidence>
<protein>
    <recommendedName>
        <fullName evidence="5">Protein hinderin</fullName>
    </recommendedName>
</protein>
<feature type="compositionally biased region" description="Polar residues" evidence="2">
    <location>
        <begin position="78"/>
        <end position="90"/>
    </location>
</feature>
<feature type="region of interest" description="Disordered" evidence="2">
    <location>
        <begin position="498"/>
        <end position="525"/>
    </location>
</feature>
<dbReference type="AlphaFoldDB" id="A0AAY4AEK3"/>
<dbReference type="Proteomes" id="UP000694580">
    <property type="component" value="Chromosome 3"/>
</dbReference>
<evidence type="ECO:0000256" key="2">
    <source>
        <dbReference type="SAM" id="MobiDB-lite"/>
    </source>
</evidence>
<feature type="region of interest" description="Disordered" evidence="2">
    <location>
        <begin position="268"/>
        <end position="334"/>
    </location>
</feature>
<proteinExistence type="predicted"/>
<dbReference type="Pfam" id="PF15369">
    <property type="entry name" value="KIAA1328"/>
    <property type="match status" value="1"/>
</dbReference>
<sequence>MAVVAEGRIQNRPGISWSYESDELQSVVFVPGVSRNTSGAKHQSRVRGHKAGPGNERGVRKNPTNISSSASVGKMPLKSSSDSKTNSTRTSVPILVPPVVGLSQTILAGTRPSLKDLCPEDKRRIANLIQELARVSEEKDVSMQKLKDEQETFERKIDALEKQNHLIIQERESMQQQYRECQQLLTLYQQYLSEQKERLNQSLARRRDSHHKSSRSSRSERGSSRCCCAGVKGGCFDAPYRNLPAPKSSSRGGFQSCACGATPAVPSCTAGSETDPPLQAPRAPSGGRNSNREGPVNTTSGQQGTREIQESLIGSGGSARREPVPPVGLEDWEEKSRQLLEQKRKLEEERERLQQKLALHEESLQQQQKELQLARAGHNSNHQTVPSEEPLLTDPNTATLSPVPPNSSKLAVHSEIIERALAQDERKGQMHVNHSQAGATLTTKRDMGTSPMLRHAPFPPTHTPLTPPSRLDSSTIELLEIFSPVSVPDQSYRPHLPRWPLSASRPPRKSLFSPTRQSYSHQANPEESQILEDIFFIC</sequence>
<gene>
    <name evidence="3" type="primary">kiaa1328</name>
</gene>
<dbReference type="GeneID" id="114787035"/>
<accession>A0AAY4AEK3</accession>
<evidence type="ECO:0008006" key="5">
    <source>
        <dbReference type="Google" id="ProtNLM"/>
    </source>
</evidence>
<dbReference type="GeneTree" id="ENSGT00940000166573"/>
<keyword evidence="4" id="KW-1185">Reference proteome</keyword>